<feature type="non-terminal residue" evidence="1">
    <location>
        <position position="124"/>
    </location>
</feature>
<proteinExistence type="predicted"/>
<accession>A0A2C6KCP4</accession>
<keyword evidence="2" id="KW-1185">Reference proteome</keyword>
<name>A0A2C6KCP4_9APIC</name>
<evidence type="ECO:0000313" key="1">
    <source>
        <dbReference type="EMBL" id="PHJ15079.1"/>
    </source>
</evidence>
<sequence length="124" mass="13725">MDLPSHFTSAARRVTPRCLRLRTSGEETPILSDSSSVSFPVLFPRDNTSSLIHSRQIRSRASPLLSQKSSSSFRDGQLTSRPLFPLHNHQALPVFPAGQRSSKTVCLSERISLDNVTSFSSLEN</sequence>
<comment type="caution">
    <text evidence="1">The sequence shown here is derived from an EMBL/GenBank/DDBJ whole genome shotgun (WGS) entry which is preliminary data.</text>
</comment>
<evidence type="ECO:0000313" key="2">
    <source>
        <dbReference type="Proteomes" id="UP000221165"/>
    </source>
</evidence>
<dbReference type="EMBL" id="MIGC01009740">
    <property type="protein sequence ID" value="PHJ15079.1"/>
    <property type="molecule type" value="Genomic_DNA"/>
</dbReference>
<dbReference type="AlphaFoldDB" id="A0A2C6KCP4"/>
<dbReference type="VEuPathDB" id="ToxoDB:CSUI_011109"/>
<protein>
    <submittedName>
        <fullName evidence="1">Uncharacterized protein</fullName>
    </submittedName>
</protein>
<dbReference type="RefSeq" id="XP_067916813.1">
    <property type="nucleotide sequence ID" value="XM_068071210.1"/>
</dbReference>
<gene>
    <name evidence="1" type="ORF">CSUI_011109</name>
</gene>
<reference evidence="1 2" key="1">
    <citation type="journal article" date="2017" name="Int. J. Parasitol.">
        <title>The genome of the protozoan parasite Cystoisospora suis and a reverse vaccinology approach to identify vaccine candidates.</title>
        <authorList>
            <person name="Palmieri N."/>
            <person name="Shrestha A."/>
            <person name="Ruttkowski B."/>
            <person name="Beck T."/>
            <person name="Vogl C."/>
            <person name="Tomley F."/>
            <person name="Blake D.P."/>
            <person name="Joachim A."/>
        </authorList>
    </citation>
    <scope>NUCLEOTIDE SEQUENCE [LARGE SCALE GENOMIC DNA]</scope>
    <source>
        <strain evidence="1 2">Wien I</strain>
    </source>
</reference>
<dbReference type="GeneID" id="94434421"/>
<organism evidence="1 2">
    <name type="scientific">Cystoisospora suis</name>
    <dbReference type="NCBI Taxonomy" id="483139"/>
    <lineage>
        <taxon>Eukaryota</taxon>
        <taxon>Sar</taxon>
        <taxon>Alveolata</taxon>
        <taxon>Apicomplexa</taxon>
        <taxon>Conoidasida</taxon>
        <taxon>Coccidia</taxon>
        <taxon>Eucoccidiorida</taxon>
        <taxon>Eimeriorina</taxon>
        <taxon>Sarcocystidae</taxon>
        <taxon>Cystoisospora</taxon>
    </lineage>
</organism>
<dbReference type="Proteomes" id="UP000221165">
    <property type="component" value="Unassembled WGS sequence"/>
</dbReference>